<keyword evidence="9" id="KW-0175">Coiled coil</keyword>
<dbReference type="Gene3D" id="3.30.450.20">
    <property type="entry name" value="PAS domain"/>
    <property type="match status" value="1"/>
</dbReference>
<dbReference type="SUPFAM" id="SSF55785">
    <property type="entry name" value="PYP-like sensor domain (PAS domain)"/>
    <property type="match status" value="1"/>
</dbReference>
<keyword evidence="6" id="KW-0418">Kinase</keyword>
<dbReference type="EC" id="2.7.13.3" evidence="2"/>
<evidence type="ECO:0000259" key="12">
    <source>
        <dbReference type="PROSITE" id="PS50113"/>
    </source>
</evidence>
<evidence type="ECO:0000313" key="14">
    <source>
        <dbReference type="Proteomes" id="UP000198984"/>
    </source>
</evidence>
<dbReference type="PROSITE" id="PS50109">
    <property type="entry name" value="HIS_KIN"/>
    <property type="match status" value="1"/>
</dbReference>
<evidence type="ECO:0000256" key="2">
    <source>
        <dbReference type="ARBA" id="ARBA00012438"/>
    </source>
</evidence>
<dbReference type="InterPro" id="IPR035965">
    <property type="entry name" value="PAS-like_dom_sf"/>
</dbReference>
<dbReference type="CDD" id="cd16917">
    <property type="entry name" value="HATPase_UhpB-NarQ-NarX-like"/>
    <property type="match status" value="1"/>
</dbReference>
<evidence type="ECO:0000256" key="8">
    <source>
        <dbReference type="ARBA" id="ARBA00023012"/>
    </source>
</evidence>
<evidence type="ECO:0000259" key="11">
    <source>
        <dbReference type="PROSITE" id="PS50109"/>
    </source>
</evidence>
<feature type="domain" description="PAC" evidence="12">
    <location>
        <begin position="319"/>
        <end position="373"/>
    </location>
</feature>
<dbReference type="STRING" id="573321.SAMN04488505_103175"/>
<feature type="transmembrane region" description="Helical" evidence="10">
    <location>
        <begin position="190"/>
        <end position="212"/>
    </location>
</feature>
<sequence>MIISEGNKIFKHFTIRYGIALTFIAVLSVVSQVRIQQHLNRSMDDSHVINFAARLRTYSQTLSKTALMLEYGYEYDISRKEFVNTLKQWEKAQEGLEMGSRFLNLPTENMEEINTMFDLISHPRKEMMNAAEHIVAVLDTSKVFNPQLIRPYVKTILDYEQSYLLGMELIVFDYDRFSKERISQLKQIDYLMLALVLFTLALEAIFIFYPLAIHIKKVVVGLVSSEEKSKRLSEELQAANARMEESYKELREMNYALDKATYLVKTDPEGNIVYANDKYCHVTKYSIQELRGKPVFYNNMGGHESVIYEHIRNSKKQTEVWQDEIFDNASDGTGFWLDVTLMPVFDNAGNLYQYLLIGTDITNRKNTERENQLLMEEKIRREGVEQKIRSYAIINGQEKERKRITAEIHDGIGQMLTSLRMKLEQIQDRTTTPDPEVAMVNMMLAKLITETRRICSDLLPSVLEDFGLLSAIEDLVTTCKDANRKMDFLLDTNIHPGPLSRELEISVYRILQEGLNNVIKHSQASRVEIFIDTSGHYLNLMIKDNGKGFYFDNQQLHLKNLAKKMNGIRGMKERAELLSGTFSLNAQPGKGTIVQLEIPLV</sequence>
<evidence type="ECO:0000256" key="5">
    <source>
        <dbReference type="ARBA" id="ARBA00022741"/>
    </source>
</evidence>
<dbReference type="RefSeq" id="WP_162277539.1">
    <property type="nucleotide sequence ID" value="NZ_FOBB01000003.1"/>
</dbReference>
<dbReference type="Pfam" id="PF02518">
    <property type="entry name" value="HATPase_c"/>
    <property type="match status" value="1"/>
</dbReference>
<keyword evidence="7" id="KW-0067">ATP-binding</keyword>
<dbReference type="CDD" id="cd00130">
    <property type="entry name" value="PAS"/>
    <property type="match status" value="1"/>
</dbReference>
<dbReference type="PANTHER" id="PTHR24421:SF10">
    <property type="entry name" value="NITRATE_NITRITE SENSOR PROTEIN NARQ"/>
    <property type="match status" value="1"/>
</dbReference>
<dbReference type="PROSITE" id="PS50113">
    <property type="entry name" value="PAC"/>
    <property type="match status" value="1"/>
</dbReference>
<dbReference type="Pfam" id="PF07730">
    <property type="entry name" value="HisKA_3"/>
    <property type="match status" value="1"/>
</dbReference>
<dbReference type="GO" id="GO:0046983">
    <property type="term" value="F:protein dimerization activity"/>
    <property type="evidence" value="ECO:0007669"/>
    <property type="project" value="InterPro"/>
</dbReference>
<dbReference type="NCBIfam" id="TIGR00229">
    <property type="entry name" value="sensory_box"/>
    <property type="match status" value="1"/>
</dbReference>
<comment type="catalytic activity">
    <reaction evidence="1">
        <text>ATP + protein L-histidine = ADP + protein N-phospho-L-histidine.</text>
        <dbReference type="EC" id="2.7.13.3"/>
    </reaction>
</comment>
<evidence type="ECO:0000256" key="7">
    <source>
        <dbReference type="ARBA" id="ARBA00022840"/>
    </source>
</evidence>
<dbReference type="InterPro" id="IPR003594">
    <property type="entry name" value="HATPase_dom"/>
</dbReference>
<dbReference type="InterPro" id="IPR000700">
    <property type="entry name" value="PAS-assoc_C"/>
</dbReference>
<dbReference type="InterPro" id="IPR050482">
    <property type="entry name" value="Sensor_HK_TwoCompSys"/>
</dbReference>
<evidence type="ECO:0000256" key="3">
    <source>
        <dbReference type="ARBA" id="ARBA00022553"/>
    </source>
</evidence>
<dbReference type="Gene3D" id="3.30.565.10">
    <property type="entry name" value="Histidine kinase-like ATPase, C-terminal domain"/>
    <property type="match status" value="1"/>
</dbReference>
<name>A0A1H7V166_9BACT</name>
<dbReference type="GO" id="GO:0000155">
    <property type="term" value="F:phosphorelay sensor kinase activity"/>
    <property type="evidence" value="ECO:0007669"/>
    <property type="project" value="InterPro"/>
</dbReference>
<proteinExistence type="predicted"/>
<evidence type="ECO:0000313" key="13">
    <source>
        <dbReference type="EMBL" id="SEM02769.1"/>
    </source>
</evidence>
<dbReference type="EMBL" id="FOBB01000003">
    <property type="protein sequence ID" value="SEM02769.1"/>
    <property type="molecule type" value="Genomic_DNA"/>
</dbReference>
<dbReference type="GO" id="GO:0016020">
    <property type="term" value="C:membrane"/>
    <property type="evidence" value="ECO:0007669"/>
    <property type="project" value="InterPro"/>
</dbReference>
<dbReference type="PANTHER" id="PTHR24421">
    <property type="entry name" value="NITRATE/NITRITE SENSOR PROTEIN NARX-RELATED"/>
    <property type="match status" value="1"/>
</dbReference>
<dbReference type="Gene3D" id="1.20.5.1930">
    <property type="match status" value="1"/>
</dbReference>
<evidence type="ECO:0000256" key="1">
    <source>
        <dbReference type="ARBA" id="ARBA00000085"/>
    </source>
</evidence>
<dbReference type="InterPro" id="IPR000014">
    <property type="entry name" value="PAS"/>
</dbReference>
<evidence type="ECO:0000256" key="10">
    <source>
        <dbReference type="SAM" id="Phobius"/>
    </source>
</evidence>
<gene>
    <name evidence="13" type="ORF">SAMN04488505_103175</name>
</gene>
<accession>A0A1H7V166</accession>
<dbReference type="OrthoDB" id="5401121at2"/>
<keyword evidence="8" id="KW-0902">Two-component regulatory system</keyword>
<dbReference type="AlphaFoldDB" id="A0A1H7V166"/>
<keyword evidence="3" id="KW-0597">Phosphoprotein</keyword>
<keyword evidence="14" id="KW-1185">Reference proteome</keyword>
<keyword evidence="5" id="KW-0547">Nucleotide-binding</keyword>
<organism evidence="13 14">
    <name type="scientific">Chitinophaga rupis</name>
    <dbReference type="NCBI Taxonomy" id="573321"/>
    <lineage>
        <taxon>Bacteria</taxon>
        <taxon>Pseudomonadati</taxon>
        <taxon>Bacteroidota</taxon>
        <taxon>Chitinophagia</taxon>
        <taxon>Chitinophagales</taxon>
        <taxon>Chitinophagaceae</taxon>
        <taxon>Chitinophaga</taxon>
    </lineage>
</organism>
<keyword evidence="4" id="KW-0808">Transferase</keyword>
<keyword evidence="10" id="KW-0812">Transmembrane</keyword>
<dbReference type="GO" id="GO:0005524">
    <property type="term" value="F:ATP binding"/>
    <property type="evidence" value="ECO:0007669"/>
    <property type="project" value="UniProtKB-KW"/>
</dbReference>
<keyword evidence="10" id="KW-0472">Membrane</keyword>
<dbReference type="Proteomes" id="UP000198984">
    <property type="component" value="Unassembled WGS sequence"/>
</dbReference>
<evidence type="ECO:0000256" key="6">
    <source>
        <dbReference type="ARBA" id="ARBA00022777"/>
    </source>
</evidence>
<dbReference type="InterPro" id="IPR011712">
    <property type="entry name" value="Sig_transdc_His_kin_sub3_dim/P"/>
</dbReference>
<protein>
    <recommendedName>
        <fullName evidence="2">histidine kinase</fullName>
        <ecNumber evidence="2">2.7.13.3</ecNumber>
    </recommendedName>
</protein>
<feature type="transmembrane region" description="Helical" evidence="10">
    <location>
        <begin position="15"/>
        <end position="33"/>
    </location>
</feature>
<reference evidence="13 14" key="1">
    <citation type="submission" date="2016-10" db="EMBL/GenBank/DDBJ databases">
        <authorList>
            <person name="de Groot N.N."/>
        </authorList>
    </citation>
    <scope>NUCLEOTIDE SEQUENCE [LARGE SCALE GENOMIC DNA]</scope>
    <source>
        <strain evidence="13 14">DSM 21039</strain>
    </source>
</reference>
<evidence type="ECO:0000256" key="9">
    <source>
        <dbReference type="SAM" id="Coils"/>
    </source>
</evidence>
<dbReference type="Pfam" id="PF13426">
    <property type="entry name" value="PAS_9"/>
    <property type="match status" value="1"/>
</dbReference>
<dbReference type="InterPro" id="IPR036890">
    <property type="entry name" value="HATPase_C_sf"/>
</dbReference>
<keyword evidence="10" id="KW-1133">Transmembrane helix</keyword>
<dbReference type="SUPFAM" id="SSF55874">
    <property type="entry name" value="ATPase domain of HSP90 chaperone/DNA topoisomerase II/histidine kinase"/>
    <property type="match status" value="1"/>
</dbReference>
<evidence type="ECO:0000256" key="4">
    <source>
        <dbReference type="ARBA" id="ARBA00022679"/>
    </source>
</evidence>
<feature type="domain" description="Histidine kinase" evidence="11">
    <location>
        <begin position="407"/>
        <end position="601"/>
    </location>
</feature>
<feature type="coiled-coil region" evidence="9">
    <location>
        <begin position="222"/>
        <end position="253"/>
    </location>
</feature>
<dbReference type="InterPro" id="IPR005467">
    <property type="entry name" value="His_kinase_dom"/>
</dbReference>